<dbReference type="GeneID" id="65131527"/>
<protein>
    <submittedName>
        <fullName evidence="1">Uncharacterized protein</fullName>
    </submittedName>
</protein>
<evidence type="ECO:0000313" key="2">
    <source>
        <dbReference type="Proteomes" id="UP000594057"/>
    </source>
</evidence>
<keyword evidence="2" id="KW-1185">Reference proteome</keyword>
<organism evidence="1 2">
    <name type="scientific">uncultured phage cr115_1</name>
    <dbReference type="NCBI Taxonomy" id="2772089"/>
    <lineage>
        <taxon>Viruses</taxon>
        <taxon>Duplodnaviria</taxon>
        <taxon>Heunggongvirae</taxon>
        <taxon>Uroviricota</taxon>
        <taxon>Caudoviricetes</taxon>
        <taxon>Crassvirales</taxon>
        <taxon>Suoliviridae</taxon>
        <taxon>Uncouvirinae</taxon>
        <taxon>Birpovirus</taxon>
        <taxon>Birpovirus hiberniae</taxon>
    </lineage>
</organism>
<proteinExistence type="predicted"/>
<dbReference type="Proteomes" id="UP000594057">
    <property type="component" value="Segment"/>
</dbReference>
<evidence type="ECO:0000313" key="1">
    <source>
        <dbReference type="EMBL" id="QOR60057.1"/>
    </source>
</evidence>
<sequence>MKLLIIGFKDGVDDALIENGVLALQGIMGIDVKATIYTEDEFLPTNKNKKKPVKSDFMVAIETVNEVCGGESDSIAFRSSFYTLVLKGVIQRPILEVLSYGPKTSRDLEFLSKRKEMENIVEYARVALSMIS</sequence>
<dbReference type="EMBL" id="MT774405">
    <property type="protein sequence ID" value="QOR60057.1"/>
    <property type="molecule type" value="Genomic_DNA"/>
</dbReference>
<reference evidence="1 2" key="1">
    <citation type="submission" date="2020-07" db="EMBL/GenBank/DDBJ databases">
        <title>Taxonomic proposal: Crassvirales, a new order of highly abundant and diverse bacterial viruses.</title>
        <authorList>
            <person name="Shkoporov A.N."/>
            <person name="Stockdale S.R."/>
            <person name="Guerin E."/>
            <person name="Ross R.P."/>
            <person name="Hill C."/>
        </authorList>
    </citation>
    <scope>NUCLEOTIDE SEQUENCE [LARGE SCALE GENOMIC DNA]</scope>
</reference>
<accession>A0A7M1S058</accession>
<dbReference type="KEGG" id="vg:65131527"/>
<dbReference type="RefSeq" id="YP_010113030.1">
    <property type="nucleotide sequence ID" value="NC_055898.1"/>
</dbReference>
<name>A0A7M1S058_9CAUD</name>